<dbReference type="Proteomes" id="UP000240760">
    <property type="component" value="Unassembled WGS sequence"/>
</dbReference>
<evidence type="ECO:0000256" key="1">
    <source>
        <dbReference type="SAM" id="MobiDB-lite"/>
    </source>
</evidence>
<accession>A0A2T4CDE4</accession>
<protein>
    <submittedName>
        <fullName evidence="2">Uncharacterized protein</fullName>
    </submittedName>
</protein>
<name>A0A2T4CDE4_TRILO</name>
<organism evidence="2 3">
    <name type="scientific">Trichoderma longibrachiatum ATCC 18648</name>
    <dbReference type="NCBI Taxonomy" id="983965"/>
    <lineage>
        <taxon>Eukaryota</taxon>
        <taxon>Fungi</taxon>
        <taxon>Dikarya</taxon>
        <taxon>Ascomycota</taxon>
        <taxon>Pezizomycotina</taxon>
        <taxon>Sordariomycetes</taxon>
        <taxon>Hypocreomycetidae</taxon>
        <taxon>Hypocreales</taxon>
        <taxon>Hypocreaceae</taxon>
        <taxon>Trichoderma</taxon>
    </lineage>
</organism>
<evidence type="ECO:0000313" key="2">
    <source>
        <dbReference type="EMBL" id="PTB79589.1"/>
    </source>
</evidence>
<keyword evidence="3" id="KW-1185">Reference proteome</keyword>
<evidence type="ECO:0000313" key="3">
    <source>
        <dbReference type="Proteomes" id="UP000240760"/>
    </source>
</evidence>
<dbReference type="EMBL" id="KZ679128">
    <property type="protein sequence ID" value="PTB79589.1"/>
    <property type="molecule type" value="Genomic_DNA"/>
</dbReference>
<dbReference type="AlphaFoldDB" id="A0A2T4CDE4"/>
<feature type="region of interest" description="Disordered" evidence="1">
    <location>
        <begin position="22"/>
        <end position="68"/>
    </location>
</feature>
<gene>
    <name evidence="2" type="ORF">M440DRAFT_1173493</name>
</gene>
<reference evidence="2 3" key="1">
    <citation type="submission" date="2016-07" db="EMBL/GenBank/DDBJ databases">
        <title>Multiple horizontal gene transfer events from other fungi enriched the ability of initially mycotrophic Trichoderma (Ascomycota) to feed on dead plant biomass.</title>
        <authorList>
            <consortium name="DOE Joint Genome Institute"/>
            <person name="Aerts A."/>
            <person name="Atanasova L."/>
            <person name="Chenthamara K."/>
            <person name="Zhang J."/>
            <person name="Grujic M."/>
            <person name="Henrissat B."/>
            <person name="Kuo A."/>
            <person name="Salamov A."/>
            <person name="Lipzen A."/>
            <person name="Labutti K."/>
            <person name="Barry K."/>
            <person name="Miao Y."/>
            <person name="Rahimi M.J."/>
            <person name="Shen Q."/>
            <person name="Grigoriev I.V."/>
            <person name="Kubicek C.P."/>
            <person name="Druzhinina I.S."/>
        </authorList>
    </citation>
    <scope>NUCLEOTIDE SEQUENCE [LARGE SCALE GENOMIC DNA]</scope>
    <source>
        <strain evidence="2 3">ATCC 18648</strain>
    </source>
</reference>
<sequence>MGVRHDGSSEIWGICRVRSRRKQPRGLGERKIRRRRSDEARRNRRQIGCRHGQGEVPGGRGRGTAKRSDKVAEVRCLLEIRPEIRRAGEEEERWKEGENNGSRRGDEIGRRTEEEEEGREITDRLRSVVYSRQLRREAFSRQAPISTARRQTGCNGYLAAGATVKDRHASFFVPPSISPAPWPLQQEARANYPRQGRLRPEIRHRGWAIWCCLSRFPEQSVSDRLASSGRGSEGGWPQGPGGVWLRCSAISSVFVISGRGLWRLGLRA</sequence>
<feature type="region of interest" description="Disordered" evidence="1">
    <location>
        <begin position="88"/>
        <end position="119"/>
    </location>
</feature>
<proteinExistence type="predicted"/>